<dbReference type="AlphaFoldDB" id="A0A2U9BZL8"/>
<accession>A0A2U9BZL8</accession>
<dbReference type="EMBL" id="CP026253">
    <property type="protein sequence ID" value="AWP09795.1"/>
    <property type="molecule type" value="Genomic_DNA"/>
</dbReference>
<gene>
    <name evidence="1" type="ORF">SMAX5B_014766</name>
</gene>
<name>A0A2U9BZL8_SCOMX</name>
<evidence type="ECO:0000313" key="2">
    <source>
        <dbReference type="Proteomes" id="UP000246464"/>
    </source>
</evidence>
<dbReference type="Proteomes" id="UP000246464">
    <property type="component" value="Chromosome 11"/>
</dbReference>
<evidence type="ECO:0000313" key="1">
    <source>
        <dbReference type="EMBL" id="AWP09795.1"/>
    </source>
</evidence>
<protein>
    <submittedName>
        <fullName evidence="1">Uncharacterized protein</fullName>
    </submittedName>
</protein>
<sequence length="83" mass="8705">MCAPLPSTAMVGLSVYRSVVSAGLSHSAAGADEMVPSVTDGARVLAPLYPVTRAPWRQLALSSRARRTETFITLSLSGGSRMI</sequence>
<organism evidence="1 2">
    <name type="scientific">Scophthalmus maximus</name>
    <name type="common">Turbot</name>
    <name type="synonym">Psetta maxima</name>
    <dbReference type="NCBI Taxonomy" id="52904"/>
    <lineage>
        <taxon>Eukaryota</taxon>
        <taxon>Metazoa</taxon>
        <taxon>Chordata</taxon>
        <taxon>Craniata</taxon>
        <taxon>Vertebrata</taxon>
        <taxon>Euteleostomi</taxon>
        <taxon>Actinopterygii</taxon>
        <taxon>Neopterygii</taxon>
        <taxon>Teleostei</taxon>
        <taxon>Neoteleostei</taxon>
        <taxon>Acanthomorphata</taxon>
        <taxon>Carangaria</taxon>
        <taxon>Pleuronectiformes</taxon>
        <taxon>Pleuronectoidei</taxon>
        <taxon>Scophthalmidae</taxon>
        <taxon>Scophthalmus</taxon>
    </lineage>
</organism>
<proteinExistence type="predicted"/>
<keyword evidence="2" id="KW-1185">Reference proteome</keyword>
<reference evidence="1 2" key="1">
    <citation type="submission" date="2017-12" db="EMBL/GenBank/DDBJ databases">
        <title>Integrating genomic resources of turbot (Scophthalmus maximus) in depth evaluation of genetic and physical mapping variation across individuals.</title>
        <authorList>
            <person name="Martinez P."/>
        </authorList>
    </citation>
    <scope>NUCLEOTIDE SEQUENCE [LARGE SCALE GENOMIC DNA]</scope>
</reference>